<keyword evidence="4" id="KW-1185">Reference proteome</keyword>
<proteinExistence type="predicted"/>
<reference evidence="3 4" key="1">
    <citation type="submission" date="2015-07" db="EMBL/GenBank/DDBJ databases">
        <authorList>
            <person name="Voget S."/>
            <person name="Dogs M."/>
            <person name="Brinkhoff T.H."/>
            <person name="Daniel R."/>
        </authorList>
    </citation>
    <scope>NUCLEOTIDE SEQUENCE [LARGE SCALE GENOMIC DNA]</scope>
    <source>
        <strain evidence="3 4">B14</strain>
    </source>
</reference>
<evidence type="ECO:0000256" key="1">
    <source>
        <dbReference type="SAM" id="MobiDB-lite"/>
    </source>
</evidence>
<evidence type="ECO:0000313" key="3">
    <source>
        <dbReference type="EMBL" id="WVX48305.1"/>
    </source>
</evidence>
<protein>
    <submittedName>
        <fullName evidence="3">Uncharacterized protein</fullName>
    </submittedName>
</protein>
<organism evidence="3 4">
    <name type="scientific">Roseobacter fucihabitans</name>
    <dbReference type="NCBI Taxonomy" id="1537242"/>
    <lineage>
        <taxon>Bacteria</taxon>
        <taxon>Pseudomonadati</taxon>
        <taxon>Pseudomonadota</taxon>
        <taxon>Alphaproteobacteria</taxon>
        <taxon>Rhodobacterales</taxon>
        <taxon>Roseobacteraceae</taxon>
        <taxon>Roseobacter</taxon>
    </lineage>
</organism>
<keyword evidence="2" id="KW-0732">Signal</keyword>
<dbReference type="RefSeq" id="WP_187431631.1">
    <property type="nucleotide sequence ID" value="NZ_CP143423.1"/>
</dbReference>
<feature type="compositionally biased region" description="Polar residues" evidence="1">
    <location>
        <begin position="101"/>
        <end position="116"/>
    </location>
</feature>
<feature type="chain" id="PRO_5045938511" evidence="2">
    <location>
        <begin position="28"/>
        <end position="116"/>
    </location>
</feature>
<evidence type="ECO:0000313" key="4">
    <source>
        <dbReference type="Proteomes" id="UP001318682"/>
    </source>
</evidence>
<sequence>MLNYKSLAIAICATLTSLVFVPSPADAQQISGAEFTSTHSGRCVAYSGPSVGTQCFAADGTTNYDDRSYGKDTGHWEVRGNDVCTNWKKEPGWDCGPVSKADSNSFSDGEYTWQLN</sequence>
<feature type="signal peptide" evidence="2">
    <location>
        <begin position="1"/>
        <end position="27"/>
    </location>
</feature>
<accession>A0ABZ2BQP3</accession>
<dbReference type="EMBL" id="CP143423">
    <property type="protein sequence ID" value="WVX48305.1"/>
    <property type="molecule type" value="Genomic_DNA"/>
</dbReference>
<name>A0ABZ2BQP3_9RHOB</name>
<evidence type="ECO:0000256" key="2">
    <source>
        <dbReference type="SAM" id="SignalP"/>
    </source>
</evidence>
<feature type="region of interest" description="Disordered" evidence="1">
    <location>
        <begin position="97"/>
        <end position="116"/>
    </location>
</feature>
<gene>
    <name evidence="3" type="ORF">ROLI_013850</name>
</gene>
<reference evidence="4" key="2">
    <citation type="submission" date="2024-01" db="EMBL/GenBank/DDBJ databases">
        <title>Roseobacter fucihabitans sp. nov., isolated from the brown alga Fucus spiralis.</title>
        <authorList>
            <person name="Hahnke S."/>
            <person name="Berger M."/>
            <person name="Schlingloff A."/>
            <person name="Athale I."/>
            <person name="Neumann-Schaal M."/>
            <person name="Adenaya A."/>
            <person name="Poehlein A."/>
            <person name="Daniel R."/>
            <person name="Pertersen J."/>
            <person name="Brinkhoff T."/>
        </authorList>
    </citation>
    <scope>NUCLEOTIDE SEQUENCE [LARGE SCALE GENOMIC DNA]</scope>
    <source>
        <strain evidence="4">B14</strain>
    </source>
</reference>
<dbReference type="Proteomes" id="UP001318682">
    <property type="component" value="Chromosome"/>
</dbReference>